<dbReference type="OrthoDB" id="9802264at2"/>
<feature type="domain" description="ABC transporter" evidence="17">
    <location>
        <begin position="311"/>
        <end position="562"/>
    </location>
</feature>
<dbReference type="AlphaFoldDB" id="A0A291LX89"/>
<evidence type="ECO:0000256" key="4">
    <source>
        <dbReference type="ARBA" id="ARBA00022475"/>
    </source>
</evidence>
<dbReference type="CDD" id="cd03257">
    <property type="entry name" value="ABC_NikE_OppD_transporters"/>
    <property type="match status" value="2"/>
</dbReference>
<sequence length="612" mass="66374">MPETTPTQAPLLSVRDLSVEFGEPSSAARVVDGVSFDLAHNRTLAIVGESGSGKSITSLAILGLLKHLGGRVAGGELLFQSDVLGRQVDLGQLSERELRKVRGNEIAMIFQEPMTSLNPVYTIGSQMGETLALHQDLSRGAARRKALEFLDLVRLPNAKRLLDNYPHQLSGGMRQRVMIAMALCCQPKILIADEPTTALDVTIQAQILHIIRDLQAEMQTSVIFISHDMGVVSEMADDVLVMRASKPIEAGAVKEVLGQPKAPYTQALLAAVPRIGSMTGTTMPKLFDIPGQEIAPEEVPAKPVDRSKPVLEIEDLTVRFDIRGGLLSRVTHRVHAAEKVSFNIYPGETLALVGESGSGKSTVGKTIQQLQEPVSGAMRFHGQGIFSLPADDRKAFRKQTQYVFQDPYGSLNPRKPVGESLIEPAWVHGLVNSRAEAEAKVADLLVKVGLPAEHAGRYPHQFSGGQRQRLCIARALACDPSLIIADEAVSALDVSVQAQVVNLLMKLQAEQGLSYLFITHDMAVVERISHRVAVMYLGQIVEIGTRQQIFENPQHPYTKRLLSAVPVLNPGMRPARPPLEGEIPSGMRAVGDEPAPIEFVAVSDGHFVAARA</sequence>
<dbReference type="RefSeq" id="WP_097372663.1">
    <property type="nucleotide sequence ID" value="NZ_CP021404.1"/>
</dbReference>
<comment type="catalytic activity">
    <reaction evidence="16">
        <text>glutathione(out) + ATP + H2O = glutathione(in) + ADP + phosphate + H(+)</text>
        <dbReference type="Rhea" id="RHEA:29791"/>
        <dbReference type="ChEBI" id="CHEBI:15377"/>
        <dbReference type="ChEBI" id="CHEBI:15378"/>
        <dbReference type="ChEBI" id="CHEBI:30616"/>
        <dbReference type="ChEBI" id="CHEBI:43474"/>
        <dbReference type="ChEBI" id="CHEBI:57925"/>
        <dbReference type="ChEBI" id="CHEBI:456216"/>
        <dbReference type="EC" id="7.4.2.10"/>
    </reaction>
</comment>
<dbReference type="PANTHER" id="PTHR43776:SF15">
    <property type="entry name" value="GLUTATHIONE IMPORT ATP-BINDING PROTEIN GSIA"/>
    <property type="match status" value="1"/>
</dbReference>
<evidence type="ECO:0000256" key="5">
    <source>
        <dbReference type="ARBA" id="ARBA00022519"/>
    </source>
</evidence>
<dbReference type="InterPro" id="IPR013563">
    <property type="entry name" value="Oligopep_ABC_C"/>
</dbReference>
<reference evidence="18 19" key="1">
    <citation type="submission" date="2017-05" db="EMBL/GenBank/DDBJ databases">
        <title>Comparative genomic and metabolic analysis of manganese-oxidizing mechanisms in Celeribater manganoxidans DY25T: its adaption to the environment of polymetallic nodule.</title>
        <authorList>
            <person name="Wang X."/>
        </authorList>
    </citation>
    <scope>NUCLEOTIDE SEQUENCE [LARGE SCALE GENOMIC DNA]</scope>
    <source>
        <strain evidence="18 19">DY25</strain>
    </source>
</reference>
<evidence type="ECO:0000256" key="8">
    <source>
        <dbReference type="ARBA" id="ARBA00022801"/>
    </source>
</evidence>
<dbReference type="GO" id="GO:0016887">
    <property type="term" value="F:ATP hydrolysis activity"/>
    <property type="evidence" value="ECO:0007669"/>
    <property type="project" value="InterPro"/>
</dbReference>
<dbReference type="NCBIfam" id="TIGR01727">
    <property type="entry name" value="oligo_HPY"/>
    <property type="match status" value="1"/>
</dbReference>
<comment type="similarity">
    <text evidence="13">Belongs to the ABC transporter superfamily. Glutathione importer (TC 3.A.1.5.11) family.</text>
</comment>
<dbReference type="SMART" id="SM00382">
    <property type="entry name" value="AAA"/>
    <property type="match status" value="2"/>
</dbReference>
<evidence type="ECO:0000256" key="1">
    <source>
        <dbReference type="ARBA" id="ARBA00004417"/>
    </source>
</evidence>
<keyword evidence="19" id="KW-1185">Reference proteome</keyword>
<keyword evidence="7" id="KW-0547">Nucleotide-binding</keyword>
<comment type="subcellular location">
    <subcellularLocation>
        <location evidence="1">Cell inner membrane</location>
        <topology evidence="1">Peripheral membrane protein</topology>
    </subcellularLocation>
</comment>
<dbReference type="PROSITE" id="PS50893">
    <property type="entry name" value="ABC_TRANSPORTER_2"/>
    <property type="match status" value="2"/>
</dbReference>
<keyword evidence="5" id="KW-0997">Cell inner membrane</keyword>
<evidence type="ECO:0000313" key="19">
    <source>
        <dbReference type="Proteomes" id="UP000219050"/>
    </source>
</evidence>
<evidence type="ECO:0000256" key="3">
    <source>
        <dbReference type="ARBA" id="ARBA00022448"/>
    </source>
</evidence>
<dbReference type="InterPro" id="IPR003593">
    <property type="entry name" value="AAA+_ATPase"/>
</dbReference>
<evidence type="ECO:0000256" key="10">
    <source>
        <dbReference type="ARBA" id="ARBA00022967"/>
    </source>
</evidence>
<proteinExistence type="inferred from homology"/>
<evidence type="ECO:0000259" key="17">
    <source>
        <dbReference type="PROSITE" id="PS50893"/>
    </source>
</evidence>
<keyword evidence="4" id="KW-1003">Cell membrane</keyword>
<evidence type="ECO:0000256" key="6">
    <source>
        <dbReference type="ARBA" id="ARBA00022737"/>
    </source>
</evidence>
<comment type="function">
    <text evidence="12">Part of the ABC transporter complex GsiABCD involved in glutathione import. Responsible for energy coupling to the transport system.</text>
</comment>
<dbReference type="GO" id="GO:0055085">
    <property type="term" value="P:transmembrane transport"/>
    <property type="evidence" value="ECO:0007669"/>
    <property type="project" value="UniProtKB-ARBA"/>
</dbReference>
<dbReference type="Pfam" id="PF08352">
    <property type="entry name" value="oligo_HPY"/>
    <property type="match status" value="2"/>
</dbReference>
<dbReference type="InterPro" id="IPR027417">
    <property type="entry name" value="P-loop_NTPase"/>
</dbReference>
<dbReference type="InterPro" id="IPR017871">
    <property type="entry name" value="ABC_transporter-like_CS"/>
</dbReference>
<evidence type="ECO:0000256" key="11">
    <source>
        <dbReference type="ARBA" id="ARBA00023136"/>
    </source>
</evidence>
<accession>A0A291LX89</accession>
<dbReference type="FunFam" id="3.40.50.300:FF:000016">
    <property type="entry name" value="Oligopeptide ABC transporter ATP-binding component"/>
    <property type="match status" value="2"/>
</dbReference>
<dbReference type="InterPro" id="IPR050319">
    <property type="entry name" value="ABC_transp_ATP-bind"/>
</dbReference>
<dbReference type="KEGG" id="cmag:CBW24_03285"/>
<keyword evidence="8" id="KW-0378">Hydrolase</keyword>
<dbReference type="PANTHER" id="PTHR43776">
    <property type="entry name" value="TRANSPORT ATP-BINDING PROTEIN"/>
    <property type="match status" value="1"/>
</dbReference>
<dbReference type="PROSITE" id="PS00211">
    <property type="entry name" value="ABC_TRANSPORTER_1"/>
    <property type="match status" value="2"/>
</dbReference>
<comment type="subunit">
    <text evidence="2">The complex is composed of two ATP-binding proteins (GsiA), two transmembrane proteins (GsiC and GsiD) and a solute-binding protein (GsiB).</text>
</comment>
<dbReference type="Pfam" id="PF00005">
    <property type="entry name" value="ABC_tran"/>
    <property type="match status" value="2"/>
</dbReference>
<keyword evidence="6" id="KW-0677">Repeat</keyword>
<keyword evidence="3" id="KW-0813">Transport</keyword>
<dbReference type="GO" id="GO:0005524">
    <property type="term" value="F:ATP binding"/>
    <property type="evidence" value="ECO:0007669"/>
    <property type="project" value="UniProtKB-KW"/>
</dbReference>
<dbReference type="GO" id="GO:0005886">
    <property type="term" value="C:plasma membrane"/>
    <property type="evidence" value="ECO:0007669"/>
    <property type="project" value="UniProtKB-SubCell"/>
</dbReference>
<evidence type="ECO:0000256" key="13">
    <source>
        <dbReference type="ARBA" id="ARBA00038416"/>
    </source>
</evidence>
<dbReference type="EMBL" id="CP021404">
    <property type="protein sequence ID" value="ATI41118.1"/>
    <property type="molecule type" value="Genomic_DNA"/>
</dbReference>
<name>A0A291LX89_9RHOB</name>
<dbReference type="NCBIfam" id="NF007739">
    <property type="entry name" value="PRK10419.1"/>
    <property type="match status" value="2"/>
</dbReference>
<keyword evidence="9 18" id="KW-0067">ATP-binding</keyword>
<protein>
    <recommendedName>
        <fullName evidence="15">Glutathione import ATP-binding protein GsiA</fullName>
        <ecNumber evidence="14">7.4.2.10</ecNumber>
    </recommendedName>
</protein>
<keyword evidence="11" id="KW-0472">Membrane</keyword>
<feature type="domain" description="ABC transporter" evidence="17">
    <location>
        <begin position="14"/>
        <end position="269"/>
    </location>
</feature>
<evidence type="ECO:0000313" key="18">
    <source>
        <dbReference type="EMBL" id="ATI41118.1"/>
    </source>
</evidence>
<gene>
    <name evidence="18" type="ORF">CBW24_03285</name>
</gene>
<keyword evidence="10" id="KW-1278">Translocase</keyword>
<evidence type="ECO:0000256" key="14">
    <source>
        <dbReference type="ARBA" id="ARBA00039050"/>
    </source>
</evidence>
<dbReference type="Gene3D" id="3.40.50.300">
    <property type="entry name" value="P-loop containing nucleotide triphosphate hydrolases"/>
    <property type="match status" value="2"/>
</dbReference>
<dbReference type="InterPro" id="IPR003439">
    <property type="entry name" value="ABC_transporter-like_ATP-bd"/>
</dbReference>
<dbReference type="NCBIfam" id="NF008453">
    <property type="entry name" value="PRK11308.1"/>
    <property type="match status" value="2"/>
</dbReference>
<dbReference type="Proteomes" id="UP000219050">
    <property type="component" value="Chromosome"/>
</dbReference>
<dbReference type="SUPFAM" id="SSF52540">
    <property type="entry name" value="P-loop containing nucleoside triphosphate hydrolases"/>
    <property type="match status" value="2"/>
</dbReference>
<dbReference type="GO" id="GO:0015833">
    <property type="term" value="P:peptide transport"/>
    <property type="evidence" value="ECO:0007669"/>
    <property type="project" value="InterPro"/>
</dbReference>
<evidence type="ECO:0000256" key="9">
    <source>
        <dbReference type="ARBA" id="ARBA00022840"/>
    </source>
</evidence>
<dbReference type="EC" id="7.4.2.10" evidence="14"/>
<evidence type="ECO:0000256" key="7">
    <source>
        <dbReference type="ARBA" id="ARBA00022741"/>
    </source>
</evidence>
<organism evidence="18 19">
    <name type="scientific">Pacificitalea manganoxidans</name>
    <dbReference type="NCBI Taxonomy" id="1411902"/>
    <lineage>
        <taxon>Bacteria</taxon>
        <taxon>Pseudomonadati</taxon>
        <taxon>Pseudomonadota</taxon>
        <taxon>Alphaproteobacteria</taxon>
        <taxon>Rhodobacterales</taxon>
        <taxon>Paracoccaceae</taxon>
        <taxon>Pacificitalea</taxon>
    </lineage>
</organism>
<evidence type="ECO:0000256" key="16">
    <source>
        <dbReference type="ARBA" id="ARBA00047640"/>
    </source>
</evidence>
<evidence type="ECO:0000256" key="12">
    <source>
        <dbReference type="ARBA" id="ARBA00037530"/>
    </source>
</evidence>
<evidence type="ECO:0000256" key="15">
    <source>
        <dbReference type="ARBA" id="ARBA00041187"/>
    </source>
</evidence>
<evidence type="ECO:0000256" key="2">
    <source>
        <dbReference type="ARBA" id="ARBA00011469"/>
    </source>
</evidence>